<gene>
    <name evidence="5" type="ORF">E0493_09275</name>
</gene>
<dbReference type="PANTHER" id="PTHR43537:SF49">
    <property type="entry name" value="TRANSCRIPTIONAL REGULATORY PROTEIN"/>
    <property type="match status" value="1"/>
</dbReference>
<evidence type="ECO:0000256" key="1">
    <source>
        <dbReference type="ARBA" id="ARBA00023015"/>
    </source>
</evidence>
<dbReference type="OrthoDB" id="9812290at2"/>
<dbReference type="PRINTS" id="PR00035">
    <property type="entry name" value="HTHGNTR"/>
</dbReference>
<reference evidence="5 6" key="1">
    <citation type="submission" date="2019-03" db="EMBL/GenBank/DDBJ databases">
        <title>Roseomonas sp. a novel Roseomonas species isolated from Sea whip Gorgonian.</title>
        <authorList>
            <person name="Li F."/>
            <person name="Pan X."/>
            <person name="Huang S."/>
            <person name="Li Z."/>
            <person name="Meng B."/>
        </authorList>
    </citation>
    <scope>NUCLEOTIDE SEQUENCE [LARGE SCALE GENOMIC DNA]</scope>
    <source>
        <strain evidence="5 6">M0104</strain>
    </source>
</reference>
<dbReference type="PRINTS" id="PR00033">
    <property type="entry name" value="HTHASNC"/>
</dbReference>
<protein>
    <submittedName>
        <fullName evidence="5">GntR family transcriptional regulator</fullName>
    </submittedName>
</protein>
<dbReference type="InterPro" id="IPR036388">
    <property type="entry name" value="WH-like_DNA-bd_sf"/>
</dbReference>
<dbReference type="PANTHER" id="PTHR43537">
    <property type="entry name" value="TRANSCRIPTIONAL REGULATOR, GNTR FAMILY"/>
    <property type="match status" value="1"/>
</dbReference>
<evidence type="ECO:0000313" key="6">
    <source>
        <dbReference type="Proteomes" id="UP000460715"/>
    </source>
</evidence>
<dbReference type="SMART" id="SM00345">
    <property type="entry name" value="HTH_GNTR"/>
    <property type="match status" value="1"/>
</dbReference>
<dbReference type="Pfam" id="PF07729">
    <property type="entry name" value="FCD"/>
    <property type="match status" value="1"/>
</dbReference>
<evidence type="ECO:0000313" key="5">
    <source>
        <dbReference type="EMBL" id="MXP63539.1"/>
    </source>
</evidence>
<dbReference type="AlphaFoldDB" id="A0A845BJB7"/>
<dbReference type="InterPro" id="IPR000524">
    <property type="entry name" value="Tscrpt_reg_HTH_GntR"/>
</dbReference>
<dbReference type="SUPFAM" id="SSF46785">
    <property type="entry name" value="Winged helix' DNA-binding domain"/>
    <property type="match status" value="1"/>
</dbReference>
<evidence type="ECO:0000256" key="2">
    <source>
        <dbReference type="ARBA" id="ARBA00023125"/>
    </source>
</evidence>
<keyword evidence="6" id="KW-1185">Reference proteome</keyword>
<dbReference type="InterPro" id="IPR000485">
    <property type="entry name" value="AsnC-type_HTH_dom"/>
</dbReference>
<dbReference type="SUPFAM" id="SSF48008">
    <property type="entry name" value="GntR ligand-binding domain-like"/>
    <property type="match status" value="1"/>
</dbReference>
<dbReference type="GO" id="GO:0003700">
    <property type="term" value="F:DNA-binding transcription factor activity"/>
    <property type="evidence" value="ECO:0007669"/>
    <property type="project" value="InterPro"/>
</dbReference>
<dbReference type="GO" id="GO:0043565">
    <property type="term" value="F:sequence-specific DNA binding"/>
    <property type="evidence" value="ECO:0007669"/>
    <property type="project" value="InterPro"/>
</dbReference>
<name>A0A845BJB7_9PROT</name>
<dbReference type="InterPro" id="IPR008920">
    <property type="entry name" value="TF_FadR/GntR_C"/>
</dbReference>
<dbReference type="Gene3D" id="1.20.120.530">
    <property type="entry name" value="GntR ligand-binding domain-like"/>
    <property type="match status" value="1"/>
</dbReference>
<evidence type="ECO:0000259" key="4">
    <source>
        <dbReference type="PROSITE" id="PS50949"/>
    </source>
</evidence>
<dbReference type="Proteomes" id="UP000460715">
    <property type="component" value="Unassembled WGS sequence"/>
</dbReference>
<keyword evidence="3" id="KW-0804">Transcription</keyword>
<dbReference type="Pfam" id="PF00392">
    <property type="entry name" value="GntR"/>
    <property type="match status" value="1"/>
</dbReference>
<dbReference type="SMART" id="SM00895">
    <property type="entry name" value="FCD"/>
    <property type="match status" value="1"/>
</dbReference>
<organism evidence="5 6">
    <name type="scientific">Teichococcus coralli</name>
    <dbReference type="NCBI Taxonomy" id="2545983"/>
    <lineage>
        <taxon>Bacteria</taxon>
        <taxon>Pseudomonadati</taxon>
        <taxon>Pseudomonadota</taxon>
        <taxon>Alphaproteobacteria</taxon>
        <taxon>Acetobacterales</taxon>
        <taxon>Roseomonadaceae</taxon>
        <taxon>Roseomonas</taxon>
    </lineage>
</organism>
<comment type="caution">
    <text evidence="5">The sequence shown here is derived from an EMBL/GenBank/DDBJ whole genome shotgun (WGS) entry which is preliminary data.</text>
</comment>
<dbReference type="EMBL" id="SNVJ01000006">
    <property type="protein sequence ID" value="MXP63539.1"/>
    <property type="molecule type" value="Genomic_DNA"/>
</dbReference>
<evidence type="ECO:0000256" key="3">
    <source>
        <dbReference type="ARBA" id="ARBA00023163"/>
    </source>
</evidence>
<dbReference type="Gene3D" id="1.10.10.10">
    <property type="entry name" value="Winged helix-like DNA-binding domain superfamily/Winged helix DNA-binding domain"/>
    <property type="match status" value="1"/>
</dbReference>
<sequence length="227" mass="24627">MAAMLPSAPPVPPARSSGAGAYEMLLDALTRGELAPGSRLREAELAERFGISRTPVREALKRLETQGLVTHEPHHGAVVARLDYSAMVELYHMREVLEGTAAFLAATHATAVELEALRDMVAADHALLNDASRLAHSNRLFHRQIHRAARNRFLDLMLDNMRLSLVLLGRTTLSLPERGAAAVEEHAAIVAAIAARDPAAAEAAARQHIRNAFRARLALENRAPDAI</sequence>
<dbReference type="PROSITE" id="PS50949">
    <property type="entry name" value="HTH_GNTR"/>
    <property type="match status" value="1"/>
</dbReference>
<feature type="domain" description="HTH gntR-type" evidence="4">
    <location>
        <begin position="15"/>
        <end position="82"/>
    </location>
</feature>
<dbReference type="InterPro" id="IPR036390">
    <property type="entry name" value="WH_DNA-bd_sf"/>
</dbReference>
<dbReference type="CDD" id="cd07377">
    <property type="entry name" value="WHTH_GntR"/>
    <property type="match status" value="1"/>
</dbReference>
<dbReference type="InterPro" id="IPR011711">
    <property type="entry name" value="GntR_C"/>
</dbReference>
<keyword evidence="2" id="KW-0238">DNA-binding</keyword>
<accession>A0A845BJB7</accession>
<keyword evidence="1" id="KW-0805">Transcription regulation</keyword>
<proteinExistence type="predicted"/>